<dbReference type="Gene3D" id="3.40.50.2020">
    <property type="match status" value="1"/>
</dbReference>
<evidence type="ECO:0000313" key="5">
    <source>
        <dbReference type="Proteomes" id="UP000093100"/>
    </source>
</evidence>
<dbReference type="KEGG" id="cfp:CR44_02985"/>
<name>A0AAX0HA05_CAMFE</name>
<keyword evidence="2" id="KW-0808">Transferase</keyword>
<proteinExistence type="predicted"/>
<dbReference type="Proteomes" id="UP000093100">
    <property type="component" value="Unassembled WGS sequence"/>
</dbReference>
<evidence type="ECO:0000256" key="1">
    <source>
        <dbReference type="ARBA" id="ARBA00022676"/>
    </source>
</evidence>
<keyword evidence="1 4" id="KW-0328">Glycosyltransferase</keyword>
<dbReference type="InterPro" id="IPR029057">
    <property type="entry name" value="PRTase-like"/>
</dbReference>
<dbReference type="EMBL" id="LFLK01000007">
    <property type="protein sequence ID" value="OCR90297.1"/>
    <property type="molecule type" value="Genomic_DNA"/>
</dbReference>
<dbReference type="SUPFAM" id="SSF53271">
    <property type="entry name" value="PRTase-like"/>
    <property type="match status" value="1"/>
</dbReference>
<organism evidence="4 5">
    <name type="scientific">Campylobacter fetus subsp. testudinum</name>
    <dbReference type="NCBI Taxonomy" id="1507806"/>
    <lineage>
        <taxon>Bacteria</taxon>
        <taxon>Pseudomonadati</taxon>
        <taxon>Campylobacterota</taxon>
        <taxon>Epsilonproteobacteria</taxon>
        <taxon>Campylobacterales</taxon>
        <taxon>Campylobacteraceae</taxon>
        <taxon>Campylobacter</taxon>
    </lineage>
</organism>
<dbReference type="PANTHER" id="PTHR43363">
    <property type="entry name" value="HYPOXANTHINE PHOSPHORIBOSYLTRANSFERASE"/>
    <property type="match status" value="1"/>
</dbReference>
<evidence type="ECO:0000313" key="4">
    <source>
        <dbReference type="EMBL" id="OCR90297.1"/>
    </source>
</evidence>
<reference evidence="4 5" key="1">
    <citation type="journal article" date="2016" name="Genome Biol. Evol.">
        <title>Comparative Genomics of Campylobacter fetus from Reptiles and Mammals Reveals Divergent Evolution in Host-Associated Lineages.</title>
        <authorList>
            <person name="Gilbert M.J."/>
            <person name="Miller W.G."/>
            <person name="Yee E."/>
            <person name="Zomer A.L."/>
            <person name="van der Graaf-van Bloois L."/>
            <person name="Fitzgerald C."/>
            <person name="Forbes K.J."/>
            <person name="Meric G."/>
            <person name="Sheppard S.K."/>
            <person name="Wagenaar J.A."/>
            <person name="Duim B."/>
        </authorList>
    </citation>
    <scope>NUCLEOTIDE SEQUENCE [LARGE SCALE GENOMIC DNA]</scope>
    <source>
        <strain evidence="4 5">12S02225-3</strain>
    </source>
</reference>
<sequence length="147" mass="16979">MIFYDYESFAKDIKIMAKNIKNEFDPDAILGIARGGLTLAHSLSVALNNRNCFSLNSVHYEDTKKLDTINIFNIPNLSKFKKILIADDIIDSGESMIAIKKELLKQYPNLEIKVATIYYKTKALLLPEYSVKEAYDWVEFFWDIKLD</sequence>
<evidence type="ECO:0000259" key="3">
    <source>
        <dbReference type="Pfam" id="PF00156"/>
    </source>
</evidence>
<dbReference type="InterPro" id="IPR000836">
    <property type="entry name" value="PRTase_dom"/>
</dbReference>
<dbReference type="PANTHER" id="PTHR43363:SF1">
    <property type="entry name" value="HYPOXANTHINE-GUANINE PHOSPHORIBOSYLTRANSFERASE"/>
    <property type="match status" value="1"/>
</dbReference>
<dbReference type="CDD" id="cd06223">
    <property type="entry name" value="PRTases_typeI"/>
    <property type="match status" value="1"/>
</dbReference>
<feature type="domain" description="Phosphoribosyltransferase" evidence="3">
    <location>
        <begin position="5"/>
        <end position="147"/>
    </location>
</feature>
<gene>
    <name evidence="4" type="ORF">CFT12S02225_07115</name>
</gene>
<dbReference type="GO" id="GO:0016757">
    <property type="term" value="F:glycosyltransferase activity"/>
    <property type="evidence" value="ECO:0007669"/>
    <property type="project" value="UniProtKB-KW"/>
</dbReference>
<comment type="caution">
    <text evidence="4">The sequence shown here is derived from an EMBL/GenBank/DDBJ whole genome shotgun (WGS) entry which is preliminary data.</text>
</comment>
<dbReference type="RefSeq" id="WP_023384710.1">
    <property type="nucleotide sequence ID" value="NZ_CP009226.1"/>
</dbReference>
<dbReference type="Pfam" id="PF00156">
    <property type="entry name" value="Pribosyltran"/>
    <property type="match status" value="1"/>
</dbReference>
<evidence type="ECO:0000256" key="2">
    <source>
        <dbReference type="ARBA" id="ARBA00022679"/>
    </source>
</evidence>
<protein>
    <submittedName>
        <fullName evidence="4">Nicotinate phosphoribosyltransferase</fullName>
    </submittedName>
</protein>
<dbReference type="AlphaFoldDB" id="A0AAX0HA05"/>
<accession>A0AAX0HA05</accession>